<accession>A0ABN7UED3</accession>
<name>A0ABN7UED3_GIGMA</name>
<sequence length="357" mass="40709">MGFLEADNITLLQKTVKAHYPNIFKRIDTTKAKELSCAKLKSKSEKLDKNFDKLATKVSDATIKYTVESAQLSLMMLISTNQYLLLVLIQPCHSCNNSNLTDKIFDITSIGFQVKSTVEYTRCNTISKYTNKTQESWFTKAISVAELIGGIPHNALQSLLAILKITNQTSTLKKCIEHTLLQSKKSLVVEFDCSWYYVQNQTKPPVITFYVVEKTRFVKKKLGLTKTICKSNFDKTAKHIKHAILIEVLNKITSLLENAELHLEICIDGDLDSNKTLMNVPIVNKQDSNALSEDQTQYMQIEGLIKHLQNNHSDCWPDVYWAKDDPKIILQELTFCNSPNSRIANFQKLFETIFKLL</sequence>
<evidence type="ECO:0000313" key="1">
    <source>
        <dbReference type="EMBL" id="CAG8550542.1"/>
    </source>
</evidence>
<gene>
    <name evidence="1" type="ORF">GMARGA_LOCUS4535</name>
</gene>
<dbReference type="EMBL" id="CAJVQB010001801">
    <property type="protein sequence ID" value="CAG8550542.1"/>
    <property type="molecule type" value="Genomic_DNA"/>
</dbReference>
<comment type="caution">
    <text evidence="1">The sequence shown here is derived from an EMBL/GenBank/DDBJ whole genome shotgun (WGS) entry which is preliminary data.</text>
</comment>
<organism evidence="1 2">
    <name type="scientific">Gigaspora margarita</name>
    <dbReference type="NCBI Taxonomy" id="4874"/>
    <lineage>
        <taxon>Eukaryota</taxon>
        <taxon>Fungi</taxon>
        <taxon>Fungi incertae sedis</taxon>
        <taxon>Mucoromycota</taxon>
        <taxon>Glomeromycotina</taxon>
        <taxon>Glomeromycetes</taxon>
        <taxon>Diversisporales</taxon>
        <taxon>Gigasporaceae</taxon>
        <taxon>Gigaspora</taxon>
    </lineage>
</organism>
<protein>
    <submittedName>
        <fullName evidence="1">23602_t:CDS:1</fullName>
    </submittedName>
</protein>
<dbReference type="Proteomes" id="UP000789901">
    <property type="component" value="Unassembled WGS sequence"/>
</dbReference>
<evidence type="ECO:0000313" key="2">
    <source>
        <dbReference type="Proteomes" id="UP000789901"/>
    </source>
</evidence>
<keyword evidence="2" id="KW-1185">Reference proteome</keyword>
<proteinExistence type="predicted"/>
<reference evidence="1 2" key="1">
    <citation type="submission" date="2021-06" db="EMBL/GenBank/DDBJ databases">
        <authorList>
            <person name="Kallberg Y."/>
            <person name="Tangrot J."/>
            <person name="Rosling A."/>
        </authorList>
    </citation>
    <scope>NUCLEOTIDE SEQUENCE [LARGE SCALE GENOMIC DNA]</scope>
    <source>
        <strain evidence="1 2">120-4 pot B 10/14</strain>
    </source>
</reference>